<dbReference type="AlphaFoldDB" id="A0A2K3D9W9"/>
<keyword evidence="10" id="KW-1185">Reference proteome</keyword>
<feature type="region of interest" description="Disordered" evidence="8">
    <location>
        <begin position="432"/>
        <end position="503"/>
    </location>
</feature>
<feature type="compositionally biased region" description="Gly residues" evidence="8">
    <location>
        <begin position="440"/>
        <end position="450"/>
    </location>
</feature>
<name>A0A2K3D9W9_CHLRE</name>
<dbReference type="GO" id="GO:0019674">
    <property type="term" value="P:NAD+ metabolic process"/>
    <property type="evidence" value="ECO:0007669"/>
    <property type="project" value="InterPro"/>
</dbReference>
<comment type="similarity">
    <text evidence="1">Belongs to the NAD kinase family.</text>
</comment>
<dbReference type="ExpressionAtlas" id="A0A2K3D9W9">
    <property type="expression patterns" value="baseline"/>
</dbReference>
<keyword evidence="7" id="KW-0520">NAD</keyword>
<dbReference type="GO" id="GO:0003951">
    <property type="term" value="F:NAD+ kinase activity"/>
    <property type="evidence" value="ECO:0000318"/>
    <property type="project" value="GO_Central"/>
</dbReference>
<gene>
    <name evidence="9" type="ORF">CHLRE_10g431650v5</name>
</gene>
<dbReference type="InterPro" id="IPR016064">
    <property type="entry name" value="NAD/diacylglycerol_kinase_sf"/>
</dbReference>
<keyword evidence="3" id="KW-0547">Nucleotide-binding</keyword>
<evidence type="ECO:0000256" key="4">
    <source>
        <dbReference type="ARBA" id="ARBA00022777"/>
    </source>
</evidence>
<dbReference type="InParanoid" id="A0A2K3D9W9"/>
<dbReference type="RefSeq" id="XP_042920051.1">
    <property type="nucleotide sequence ID" value="XM_043066654.1"/>
</dbReference>
<dbReference type="GO" id="GO:0006741">
    <property type="term" value="P:NADP+ biosynthetic process"/>
    <property type="evidence" value="ECO:0000318"/>
    <property type="project" value="GO_Central"/>
</dbReference>
<keyword evidence="6" id="KW-0521">NADP</keyword>
<dbReference type="Proteomes" id="UP000006906">
    <property type="component" value="Chromosome 10"/>
</dbReference>
<keyword evidence="2" id="KW-0808">Transferase</keyword>
<feature type="region of interest" description="Disordered" evidence="8">
    <location>
        <begin position="596"/>
        <end position="650"/>
    </location>
</feature>
<evidence type="ECO:0000256" key="7">
    <source>
        <dbReference type="ARBA" id="ARBA00023027"/>
    </source>
</evidence>
<feature type="compositionally biased region" description="Low complexity" evidence="8">
    <location>
        <begin position="596"/>
        <end position="605"/>
    </location>
</feature>
<evidence type="ECO:0000313" key="10">
    <source>
        <dbReference type="Proteomes" id="UP000006906"/>
    </source>
</evidence>
<evidence type="ECO:0000256" key="2">
    <source>
        <dbReference type="ARBA" id="ARBA00022679"/>
    </source>
</evidence>
<dbReference type="STRING" id="3055.A0A2K3D9W9"/>
<evidence type="ECO:0008006" key="11">
    <source>
        <dbReference type="Google" id="ProtNLM"/>
    </source>
</evidence>
<protein>
    <recommendedName>
        <fullName evidence="11">NAD(+) kinase</fullName>
    </recommendedName>
</protein>
<dbReference type="InterPro" id="IPR002504">
    <property type="entry name" value="NADK"/>
</dbReference>
<dbReference type="HAMAP" id="MF_00361">
    <property type="entry name" value="NAD_kinase"/>
    <property type="match status" value="1"/>
</dbReference>
<dbReference type="PANTHER" id="PTHR20275:SF6">
    <property type="entry name" value="NAD KINASE 2, CHLOROPLASTIC"/>
    <property type="match status" value="1"/>
</dbReference>
<evidence type="ECO:0000256" key="1">
    <source>
        <dbReference type="ARBA" id="ARBA00010995"/>
    </source>
</evidence>
<dbReference type="PANTHER" id="PTHR20275">
    <property type="entry name" value="NAD KINASE"/>
    <property type="match status" value="1"/>
</dbReference>
<dbReference type="InterPro" id="IPR017438">
    <property type="entry name" value="ATP-NAD_kinase_N"/>
</dbReference>
<evidence type="ECO:0000256" key="8">
    <source>
        <dbReference type="SAM" id="MobiDB-lite"/>
    </source>
</evidence>
<dbReference type="EMBL" id="CM008971">
    <property type="protein sequence ID" value="PNW77325.1"/>
    <property type="molecule type" value="Genomic_DNA"/>
</dbReference>
<accession>A0A2K3D9W9</accession>
<keyword evidence="5" id="KW-0067">ATP-binding</keyword>
<dbReference type="Gramene" id="PNW77325">
    <property type="protein sequence ID" value="PNW77325"/>
    <property type="gene ID" value="CHLRE_10g431650v5"/>
</dbReference>
<keyword evidence="4" id="KW-0418">Kinase</keyword>
<dbReference type="Pfam" id="PF01513">
    <property type="entry name" value="NAD_kinase"/>
    <property type="match status" value="1"/>
</dbReference>
<dbReference type="FunFam" id="2.60.200.30:FF:000009">
    <property type="entry name" value="Poly(P)/ATP NAD kinase"/>
    <property type="match status" value="1"/>
</dbReference>
<dbReference type="InterPro" id="IPR017437">
    <property type="entry name" value="ATP-NAD_kinase_PpnK-typ_C"/>
</dbReference>
<feature type="compositionally biased region" description="Low complexity" evidence="8">
    <location>
        <begin position="614"/>
        <end position="626"/>
    </location>
</feature>
<feature type="region of interest" description="Disordered" evidence="8">
    <location>
        <begin position="525"/>
        <end position="564"/>
    </location>
</feature>
<dbReference type="Pfam" id="PF20143">
    <property type="entry name" value="NAD_kinase_C"/>
    <property type="match status" value="1"/>
</dbReference>
<organism evidence="9 10">
    <name type="scientific">Chlamydomonas reinhardtii</name>
    <name type="common">Chlamydomonas smithii</name>
    <dbReference type="NCBI Taxonomy" id="3055"/>
    <lineage>
        <taxon>Eukaryota</taxon>
        <taxon>Viridiplantae</taxon>
        <taxon>Chlorophyta</taxon>
        <taxon>core chlorophytes</taxon>
        <taxon>Chlorophyceae</taxon>
        <taxon>CS clade</taxon>
        <taxon>Chlamydomonadales</taxon>
        <taxon>Chlamydomonadaceae</taxon>
        <taxon>Chlamydomonas</taxon>
    </lineage>
</organism>
<dbReference type="Gene3D" id="2.60.200.30">
    <property type="entry name" value="Probable inorganic polyphosphate/atp-NAD kinase, domain 2"/>
    <property type="match status" value="1"/>
</dbReference>
<proteinExistence type="inferred from homology"/>
<dbReference type="GO" id="GO:0005524">
    <property type="term" value="F:ATP binding"/>
    <property type="evidence" value="ECO:0007669"/>
    <property type="project" value="UniProtKB-KW"/>
</dbReference>
<dbReference type="KEGG" id="cre:CHLRE_10g431650v5"/>
<evidence type="ECO:0000256" key="5">
    <source>
        <dbReference type="ARBA" id="ARBA00022840"/>
    </source>
</evidence>
<evidence type="ECO:0000256" key="3">
    <source>
        <dbReference type="ARBA" id="ARBA00022741"/>
    </source>
</evidence>
<dbReference type="OrthoDB" id="24581at2759"/>
<evidence type="ECO:0000256" key="6">
    <source>
        <dbReference type="ARBA" id="ARBA00022857"/>
    </source>
</evidence>
<dbReference type="Gene3D" id="3.40.50.10330">
    <property type="entry name" value="Probable inorganic polyphosphate/atp-NAD kinase, domain 1"/>
    <property type="match status" value="1"/>
</dbReference>
<dbReference type="GeneID" id="5728067"/>
<dbReference type="SUPFAM" id="SSF111331">
    <property type="entry name" value="NAD kinase/diacylglycerol kinase-like"/>
    <property type="match status" value="1"/>
</dbReference>
<evidence type="ECO:0000313" key="9">
    <source>
        <dbReference type="EMBL" id="PNW77325.1"/>
    </source>
</evidence>
<reference evidence="9 10" key="1">
    <citation type="journal article" date="2007" name="Science">
        <title>The Chlamydomonas genome reveals the evolution of key animal and plant functions.</title>
        <authorList>
            <person name="Merchant S.S."/>
            <person name="Prochnik S.E."/>
            <person name="Vallon O."/>
            <person name="Harris E.H."/>
            <person name="Karpowicz S.J."/>
            <person name="Witman G.B."/>
            <person name="Terry A."/>
            <person name="Salamov A."/>
            <person name="Fritz-Laylin L.K."/>
            <person name="Marechal-Drouard L."/>
            <person name="Marshall W.F."/>
            <person name="Qu L.H."/>
            <person name="Nelson D.R."/>
            <person name="Sanderfoot A.A."/>
            <person name="Spalding M.H."/>
            <person name="Kapitonov V.V."/>
            <person name="Ren Q."/>
            <person name="Ferris P."/>
            <person name="Lindquist E."/>
            <person name="Shapiro H."/>
            <person name="Lucas S.M."/>
            <person name="Grimwood J."/>
            <person name="Schmutz J."/>
            <person name="Cardol P."/>
            <person name="Cerutti H."/>
            <person name="Chanfreau G."/>
            <person name="Chen C.L."/>
            <person name="Cognat V."/>
            <person name="Croft M.T."/>
            <person name="Dent R."/>
            <person name="Dutcher S."/>
            <person name="Fernandez E."/>
            <person name="Fukuzawa H."/>
            <person name="Gonzalez-Ballester D."/>
            <person name="Gonzalez-Halphen D."/>
            <person name="Hallmann A."/>
            <person name="Hanikenne M."/>
            <person name="Hippler M."/>
            <person name="Inwood W."/>
            <person name="Jabbari K."/>
            <person name="Kalanon M."/>
            <person name="Kuras R."/>
            <person name="Lefebvre P.A."/>
            <person name="Lemaire S.D."/>
            <person name="Lobanov A.V."/>
            <person name="Lohr M."/>
            <person name="Manuell A."/>
            <person name="Meier I."/>
            <person name="Mets L."/>
            <person name="Mittag M."/>
            <person name="Mittelmeier T."/>
            <person name="Moroney J.V."/>
            <person name="Moseley J."/>
            <person name="Napoli C."/>
            <person name="Nedelcu A.M."/>
            <person name="Niyogi K."/>
            <person name="Novoselov S.V."/>
            <person name="Paulsen I.T."/>
            <person name="Pazour G."/>
            <person name="Purton S."/>
            <person name="Ral J.P."/>
            <person name="Riano-Pachon D.M."/>
            <person name="Riekhof W."/>
            <person name="Rymarquis L."/>
            <person name="Schroda M."/>
            <person name="Stern D."/>
            <person name="Umen J."/>
            <person name="Willows R."/>
            <person name="Wilson N."/>
            <person name="Zimmer S.L."/>
            <person name="Allmer J."/>
            <person name="Balk J."/>
            <person name="Bisova K."/>
            <person name="Chen C.J."/>
            <person name="Elias M."/>
            <person name="Gendler K."/>
            <person name="Hauser C."/>
            <person name="Lamb M.R."/>
            <person name="Ledford H."/>
            <person name="Long J.C."/>
            <person name="Minagawa J."/>
            <person name="Page M.D."/>
            <person name="Pan J."/>
            <person name="Pootakham W."/>
            <person name="Roje S."/>
            <person name="Rose A."/>
            <person name="Stahlberg E."/>
            <person name="Terauchi A.M."/>
            <person name="Yang P."/>
            <person name="Ball S."/>
            <person name="Bowler C."/>
            <person name="Dieckmann C.L."/>
            <person name="Gladyshev V.N."/>
            <person name="Green P."/>
            <person name="Jorgensen R."/>
            <person name="Mayfield S."/>
            <person name="Mueller-Roeber B."/>
            <person name="Rajamani S."/>
            <person name="Sayre R.T."/>
            <person name="Brokstein P."/>
            <person name="Dubchak I."/>
            <person name="Goodstein D."/>
            <person name="Hornick L."/>
            <person name="Huang Y.W."/>
            <person name="Jhaveri J."/>
            <person name="Luo Y."/>
            <person name="Martinez D."/>
            <person name="Ngau W.C."/>
            <person name="Otillar B."/>
            <person name="Poliakov A."/>
            <person name="Porter A."/>
            <person name="Szajkowski L."/>
            <person name="Werner G."/>
            <person name="Zhou K."/>
            <person name="Grigoriev I.V."/>
            <person name="Rokhsar D.S."/>
            <person name="Grossman A.R."/>
        </authorList>
    </citation>
    <scope>NUCLEOTIDE SEQUENCE [LARGE SCALE GENOMIC DNA]</scope>
    <source>
        <strain evidence="10">CC-503</strain>
    </source>
</reference>
<sequence>MSHAETDGFEAGIIRGASINLTDSAALRLRRRALLQWQPGSPSKVLIVKKPKNPAAAAKLKAIGDWLTARGIQVFVERVVWATEFKEFSVFDPRYNQEEIDFCITLGGDGTVLYMASLFEEDQPLPPVLCFAMGSLGFLTPFDAAHFAPTLERVLDTASQPLFCTLRTRKRCEVVHEGQLVEVHHVLNECVLDRGAFPGAVLLEIFIDGSYVTNVEADGLIISTPSGSTAYSMSAGGPVVAPSVPCTVLTPIAPLSLSFRPVVIPESSSICVHLPTCVRSHARASFDGKRTMRVRRGTSIFFTTSLCPLPVISLGRMDTDWYEGITSKLKWNQAIRQLPSCPSPVGAKQQELCSALHADRTSSAAAAINAAIDGCPIGSDVEEVVLAAGAVMPVSAADESAVRAALAAAAQQEQESERNWLGPACGSRYGTRSGEFTDWGAGGSDGGGSSGNVSDGSEAPEKTRPLTQPPPRKPVAAAAAPSAPVPVAPRRPGGGNGSRRYSAAAAGGGAALSSFQKYGGATKAGGLGSVPGQEESVLVPEGSISDSLTDAEEDMAASESVAGASGASVDTVYSAMSAATPTVAKAAGGAAAAAATGAGAAAAGGRSRLRTPRGPVAGGQVAAPAAERLASPGRPPRAPGVGPQQTSRQS</sequence>